<dbReference type="AlphaFoldDB" id="E8UAT8"/>
<sequence>MTATTTHTFTFETTHALGGPAPLPVRLQVETYGTLNAARDNAVLVCHYYTGTMHAAGGGHTPGWWDALIGDDLAVDTRRYFVVCMNTPSNVQALDPRVVTTGPDSPDVHGRRYGERFPAWDLGDLFELQCALMRHLRVPAWHAVLGPSFGGIQALQWAARAPQLAPRVGALVASPYAGPVLQQAFLPTLWEVARAGGVEGALRLISFYGLGAEGVRQWFEQEDFAAYVRARGGAASLAHILDIGRVVGTHDLRCIAPPEALFERWRAHGTRLLSVNVLSDLFFPASEMRAFARAAAAAGVAHTHVEVDSDLGHLACLHEPEKFAPHLRALLSQ</sequence>
<dbReference type="InterPro" id="IPR029058">
    <property type="entry name" value="AB_hydrolase_fold"/>
</dbReference>
<feature type="domain" description="AB hydrolase-1" evidence="3">
    <location>
        <begin position="43"/>
        <end position="173"/>
    </location>
</feature>
<evidence type="ECO:0000313" key="5">
    <source>
        <dbReference type="Proteomes" id="UP000008635"/>
    </source>
</evidence>
<dbReference type="RefSeq" id="WP_013557682.1">
    <property type="nucleotide sequence ID" value="NC_014958.1"/>
</dbReference>
<reference evidence="4 5" key="1">
    <citation type="journal article" date="2011" name="Stand. Genomic Sci.">
        <title>Complete genome sequence of Deinococcus maricopensis type strain (LB-34).</title>
        <authorList>
            <person name="Pukall R."/>
            <person name="Zeytun A."/>
            <person name="Lucas S."/>
            <person name="Lapidus A."/>
            <person name="Hammon N."/>
            <person name="Deshpande S."/>
            <person name="Nolan M."/>
            <person name="Cheng J.F."/>
            <person name="Pitluck S."/>
            <person name="Liolios K."/>
            <person name="Pagani I."/>
            <person name="Mikhailova N."/>
            <person name="Ivanova N."/>
            <person name="Mavromatis K."/>
            <person name="Pati A."/>
            <person name="Tapia R."/>
            <person name="Han C."/>
            <person name="Goodwin L."/>
            <person name="Chen A."/>
            <person name="Palaniappan K."/>
            <person name="Land M."/>
            <person name="Hauser L."/>
            <person name="Chang Y.J."/>
            <person name="Jeffries C.D."/>
            <person name="Brambilla E.M."/>
            <person name="Rohde M."/>
            <person name="Goker M."/>
            <person name="Detter J.C."/>
            <person name="Woyke T."/>
            <person name="Bristow J."/>
            <person name="Eisen J.A."/>
            <person name="Markowitz V."/>
            <person name="Hugenholtz P."/>
            <person name="Kyrpides N.C."/>
            <person name="Klenk H.P."/>
        </authorList>
    </citation>
    <scope>NUCLEOTIDE SEQUENCE [LARGE SCALE GENOMIC DNA]</scope>
    <source>
        <strain evidence="5">DSM 21211 / LMG 22137 / NRRL B-23946 / LB-34</strain>
    </source>
</reference>
<dbReference type="Gene3D" id="3.40.50.1820">
    <property type="entry name" value="alpha/beta hydrolase"/>
    <property type="match status" value="1"/>
</dbReference>
<dbReference type="Proteomes" id="UP000008635">
    <property type="component" value="Chromosome"/>
</dbReference>
<gene>
    <name evidence="4" type="ordered locus">Deima_2543</name>
</gene>
<dbReference type="InterPro" id="IPR008220">
    <property type="entry name" value="HAT_MetX-like"/>
</dbReference>
<organism evidence="4 5">
    <name type="scientific">Deinococcus maricopensis (strain DSM 21211 / LMG 22137 / NRRL B-23946 / LB-34)</name>
    <dbReference type="NCBI Taxonomy" id="709986"/>
    <lineage>
        <taxon>Bacteria</taxon>
        <taxon>Thermotogati</taxon>
        <taxon>Deinococcota</taxon>
        <taxon>Deinococci</taxon>
        <taxon>Deinococcales</taxon>
        <taxon>Deinococcaceae</taxon>
        <taxon>Deinococcus</taxon>
    </lineage>
</organism>
<dbReference type="EC" id="2.3.1.31" evidence="4"/>
<evidence type="ECO:0000259" key="3">
    <source>
        <dbReference type="Pfam" id="PF00561"/>
    </source>
</evidence>
<proteinExistence type="predicted"/>
<evidence type="ECO:0000256" key="2">
    <source>
        <dbReference type="PIRSR" id="PIRSR000443-1"/>
    </source>
</evidence>
<dbReference type="SUPFAM" id="SSF53474">
    <property type="entry name" value="alpha/beta-Hydrolases"/>
    <property type="match status" value="1"/>
</dbReference>
<dbReference type="KEGG" id="dmr:Deima_2543"/>
<reference evidence="5" key="2">
    <citation type="submission" date="2011-01" db="EMBL/GenBank/DDBJ databases">
        <title>The complete genome of Deinococcus maricopensis DSM 21211.</title>
        <authorList>
            <consortium name="US DOE Joint Genome Institute (JGI-PGF)"/>
            <person name="Lucas S."/>
            <person name="Copeland A."/>
            <person name="Lapidus A."/>
            <person name="Goodwin L."/>
            <person name="Pitluck S."/>
            <person name="Kyrpides N."/>
            <person name="Mavromatis K."/>
            <person name="Pagani I."/>
            <person name="Ivanova N."/>
            <person name="Ovchinnikova G."/>
            <person name="Zeytun A."/>
            <person name="Detter J.C."/>
            <person name="Han C."/>
            <person name="Land M."/>
            <person name="Hauser L."/>
            <person name="Markowitz V."/>
            <person name="Cheng J.-F."/>
            <person name="Hugenholtz P."/>
            <person name="Woyke T."/>
            <person name="Wu D."/>
            <person name="Pukall R."/>
            <person name="Gehrich-Schroeter G."/>
            <person name="Brambilla E."/>
            <person name="Klenk H.-P."/>
            <person name="Eisen J.A."/>
        </authorList>
    </citation>
    <scope>NUCLEOTIDE SEQUENCE [LARGE SCALE GENOMIC DNA]</scope>
    <source>
        <strain evidence="5">DSM 21211 / LMG 22137 / NRRL B-23946 / LB-34</strain>
    </source>
</reference>
<accession>E8UAT8</accession>
<feature type="active site" evidence="2">
    <location>
        <position position="280"/>
    </location>
</feature>
<evidence type="ECO:0000313" key="4">
    <source>
        <dbReference type="EMBL" id="ADV68177.1"/>
    </source>
</evidence>
<dbReference type="STRING" id="709986.Deima_2543"/>
<dbReference type="GO" id="GO:0004414">
    <property type="term" value="F:homoserine O-acetyltransferase activity"/>
    <property type="evidence" value="ECO:0007669"/>
    <property type="project" value="UniProtKB-EC"/>
</dbReference>
<dbReference type="EMBL" id="CP002454">
    <property type="protein sequence ID" value="ADV68177.1"/>
    <property type="molecule type" value="Genomic_DNA"/>
</dbReference>
<dbReference type="GO" id="GO:0009086">
    <property type="term" value="P:methionine biosynthetic process"/>
    <property type="evidence" value="ECO:0007669"/>
    <property type="project" value="TreeGrafter"/>
</dbReference>
<dbReference type="PIRSF" id="PIRSF000443">
    <property type="entry name" value="Homoser_Ac_trans"/>
    <property type="match status" value="1"/>
</dbReference>
<dbReference type="eggNOG" id="COG2021">
    <property type="taxonomic scope" value="Bacteria"/>
</dbReference>
<dbReference type="Pfam" id="PF00561">
    <property type="entry name" value="Abhydrolase_1"/>
    <property type="match status" value="1"/>
</dbReference>
<dbReference type="PANTHER" id="PTHR32268:SF11">
    <property type="entry name" value="HOMOSERINE O-ACETYLTRANSFERASE"/>
    <property type="match status" value="1"/>
</dbReference>
<dbReference type="HOGENOM" id="CLU_775494_0_0_0"/>
<keyword evidence="1 4" id="KW-0808">Transferase</keyword>
<protein>
    <submittedName>
        <fullName evidence="4">Homoserine O-acetyltransferase</fullName>
        <ecNumber evidence="4">2.3.1.31</ecNumber>
    </submittedName>
</protein>
<dbReference type="PANTHER" id="PTHR32268">
    <property type="entry name" value="HOMOSERINE O-ACETYLTRANSFERASE"/>
    <property type="match status" value="1"/>
</dbReference>
<dbReference type="OrthoDB" id="9800754at2"/>
<name>E8UAT8_DEIML</name>
<feature type="active site" description="Nucleophile" evidence="2">
    <location>
        <position position="148"/>
    </location>
</feature>
<dbReference type="InterPro" id="IPR000073">
    <property type="entry name" value="AB_hydrolase_1"/>
</dbReference>
<feature type="active site" evidence="2">
    <location>
        <position position="313"/>
    </location>
</feature>
<keyword evidence="5" id="KW-1185">Reference proteome</keyword>
<dbReference type="GO" id="GO:0009092">
    <property type="term" value="P:homoserine metabolic process"/>
    <property type="evidence" value="ECO:0007669"/>
    <property type="project" value="TreeGrafter"/>
</dbReference>
<evidence type="ECO:0000256" key="1">
    <source>
        <dbReference type="ARBA" id="ARBA00022679"/>
    </source>
</evidence>
<keyword evidence="4" id="KW-0012">Acyltransferase</keyword>